<dbReference type="NCBIfam" id="NF040570">
    <property type="entry name" value="guided_TnpB"/>
    <property type="match status" value="1"/>
</dbReference>
<evidence type="ECO:0000256" key="6">
    <source>
        <dbReference type="ARBA" id="ARBA00023125"/>
    </source>
</evidence>
<name>A0A9R1CYH5_9BACT</name>
<dbReference type="EMBL" id="BPUB01000002">
    <property type="protein sequence ID" value="GJG59839.1"/>
    <property type="molecule type" value="Genomic_DNA"/>
</dbReference>
<evidence type="ECO:0000256" key="1">
    <source>
        <dbReference type="ARBA" id="ARBA00008761"/>
    </source>
</evidence>
<proteinExistence type="inferred from homology"/>
<dbReference type="InterPro" id="IPR010095">
    <property type="entry name" value="Cas12f1-like_TNB"/>
</dbReference>
<evidence type="ECO:0000256" key="7">
    <source>
        <dbReference type="ARBA" id="ARBA00023172"/>
    </source>
</evidence>
<evidence type="ECO:0000256" key="3">
    <source>
        <dbReference type="ARBA" id="ARBA00022578"/>
    </source>
</evidence>
<feature type="domain" description="Transposase putative helix-turn-helix" evidence="10">
    <location>
        <begin position="1"/>
        <end position="46"/>
    </location>
</feature>
<dbReference type="Pfam" id="PF07282">
    <property type="entry name" value="Cas12f1-like_TNB"/>
    <property type="match status" value="1"/>
</dbReference>
<keyword evidence="12" id="KW-1185">Reference proteome</keyword>
<comment type="similarity">
    <text evidence="1">In the C-terminal section; belongs to the transposase 35 family.</text>
</comment>
<dbReference type="NCBIfam" id="TIGR01766">
    <property type="entry name" value="IS200/IS605 family accessory protein TnpB-like domain"/>
    <property type="match status" value="1"/>
</dbReference>
<sequence length="437" mass="50433">MITLAHRIQLMPNNKQRTYFRKAIGCCRFAYNWGLAEWQRRYKEGERGLTGRKLRNHFNAIRGEEFPWTYEVTKYATAHAFDDLQRAFDNFFAHRAKYPTMHKKRDGYGSFYIGAGQEIKLSDTHKGLKHLRNTAHNIHGKHQYINVPNLGYIKMAERLRFVGKILGAKILQDGDKFFVSIQVQITEEEYHRTHALASEKSKCRAVGIDFGLDEAMTLSDGIAIHNPRTIRKHQRKITRLSRQLSKRHHAKTKQERLQGVKRSNNYRKLSRSLGREQRHIAAIRRDFMQKLTTILVKHYRAICIEDLNVKGMQRGKLAKSVSDMAFGELRRQIEYKAAMNGCNVTIADRFYPSSKTCSNCGEKKDDLTLRDRIFVCPKCGHVINRDLNAALNLLSLIPNVGTDYPKLTPADLTALQSRFFTNGIATSKVETGRQHKL</sequence>
<dbReference type="Pfam" id="PF01385">
    <property type="entry name" value="OrfB_IS605"/>
    <property type="match status" value="1"/>
</dbReference>
<dbReference type="GO" id="GO:0003677">
    <property type="term" value="F:DNA binding"/>
    <property type="evidence" value="ECO:0007669"/>
    <property type="project" value="UniProtKB-KW"/>
</dbReference>
<dbReference type="AlphaFoldDB" id="A0A9R1CYH5"/>
<keyword evidence="7" id="KW-0233">DNA recombination</keyword>
<dbReference type="GeneID" id="72466116"/>
<dbReference type="InterPro" id="IPR051399">
    <property type="entry name" value="RNA-guided_DNA_endo/Transpos"/>
</dbReference>
<dbReference type="Proteomes" id="UP000825483">
    <property type="component" value="Unassembled WGS sequence"/>
</dbReference>
<dbReference type="InterPro" id="IPR001959">
    <property type="entry name" value="Transposase"/>
</dbReference>
<feature type="domain" description="Cas12f1-like TNB" evidence="9">
    <location>
        <begin position="326"/>
        <end position="393"/>
    </location>
</feature>
<dbReference type="PANTHER" id="PTHR30405:SF11">
    <property type="entry name" value="RNA-GUIDED DNA ENDONUCLEASE RV2885C-RELATED"/>
    <property type="match status" value="1"/>
</dbReference>
<dbReference type="GO" id="GO:0032196">
    <property type="term" value="P:transposition"/>
    <property type="evidence" value="ECO:0007669"/>
    <property type="project" value="UniProtKB-KW"/>
</dbReference>
<gene>
    <name evidence="11" type="primary">tlpB</name>
    <name evidence="11" type="ORF">PRLR5076_26900</name>
</gene>
<dbReference type="RefSeq" id="WP_223928546.1">
    <property type="nucleotide sequence ID" value="NZ_BPTU01000002.1"/>
</dbReference>
<protein>
    <submittedName>
        <fullName evidence="11">Transposase</fullName>
    </submittedName>
</protein>
<reference evidence="11" key="1">
    <citation type="journal article" date="2022" name="Int. J. Syst. Evol. Microbiol.">
        <title>Prevotella lacticifex sp. nov., isolated from the rumen of cows.</title>
        <authorList>
            <person name="Shinkai T."/>
            <person name="Ikeyama N."/>
            <person name="Kumagai M."/>
            <person name="Ohmori H."/>
            <person name="Sakamoto M."/>
            <person name="Ohkuma M."/>
            <person name="Mitsumori M."/>
        </authorList>
    </citation>
    <scope>NUCLEOTIDE SEQUENCE</scope>
    <source>
        <strain evidence="11">R5076</strain>
    </source>
</reference>
<dbReference type="PANTHER" id="PTHR30405">
    <property type="entry name" value="TRANSPOSASE"/>
    <property type="match status" value="1"/>
</dbReference>
<evidence type="ECO:0000259" key="9">
    <source>
        <dbReference type="Pfam" id="PF07282"/>
    </source>
</evidence>
<dbReference type="Pfam" id="PF12323">
    <property type="entry name" value="HTH_OrfB_IS605"/>
    <property type="match status" value="1"/>
</dbReference>
<evidence type="ECO:0000259" key="8">
    <source>
        <dbReference type="Pfam" id="PF01385"/>
    </source>
</evidence>
<organism evidence="11 12">
    <name type="scientific">Prevotella lacticifex</name>
    <dbReference type="NCBI Taxonomy" id="2854755"/>
    <lineage>
        <taxon>Bacteria</taxon>
        <taxon>Pseudomonadati</taxon>
        <taxon>Bacteroidota</taxon>
        <taxon>Bacteroidia</taxon>
        <taxon>Bacteroidales</taxon>
        <taxon>Prevotellaceae</taxon>
        <taxon>Prevotella</taxon>
    </lineage>
</organism>
<comment type="similarity">
    <text evidence="2">In the N-terminal section; belongs to the transposase 2 family.</text>
</comment>
<evidence type="ECO:0000256" key="4">
    <source>
        <dbReference type="ARBA" id="ARBA00022723"/>
    </source>
</evidence>
<keyword evidence="5" id="KW-0862">Zinc</keyword>
<accession>A0A9R1CYH5</accession>
<dbReference type="GO" id="GO:0046872">
    <property type="term" value="F:metal ion binding"/>
    <property type="evidence" value="ECO:0007669"/>
    <property type="project" value="UniProtKB-KW"/>
</dbReference>
<evidence type="ECO:0000256" key="5">
    <source>
        <dbReference type="ARBA" id="ARBA00022833"/>
    </source>
</evidence>
<evidence type="ECO:0000256" key="2">
    <source>
        <dbReference type="ARBA" id="ARBA00011044"/>
    </source>
</evidence>
<dbReference type="GO" id="GO:0006310">
    <property type="term" value="P:DNA recombination"/>
    <property type="evidence" value="ECO:0007669"/>
    <property type="project" value="UniProtKB-KW"/>
</dbReference>
<comment type="caution">
    <text evidence="11">The sequence shown here is derived from an EMBL/GenBank/DDBJ whole genome shotgun (WGS) entry which is preliminary data.</text>
</comment>
<keyword evidence="3" id="KW-0815">Transposition</keyword>
<evidence type="ECO:0000313" key="11">
    <source>
        <dbReference type="EMBL" id="GJG59839.1"/>
    </source>
</evidence>
<keyword evidence="4" id="KW-0479">Metal-binding</keyword>
<keyword evidence="6" id="KW-0238">DNA-binding</keyword>
<evidence type="ECO:0000313" key="12">
    <source>
        <dbReference type="Proteomes" id="UP000825483"/>
    </source>
</evidence>
<feature type="domain" description="Probable transposase IS891/IS1136/IS1341" evidence="8">
    <location>
        <begin position="199"/>
        <end position="313"/>
    </location>
</feature>
<dbReference type="InterPro" id="IPR021027">
    <property type="entry name" value="Transposase_put_HTH"/>
</dbReference>
<evidence type="ECO:0000259" key="10">
    <source>
        <dbReference type="Pfam" id="PF12323"/>
    </source>
</evidence>